<keyword evidence="11" id="KW-1185">Reference proteome</keyword>
<feature type="binding site" evidence="7">
    <location>
        <position position="353"/>
    </location>
    <ligand>
        <name>D-dopa</name>
        <dbReference type="ChEBI" id="CHEBI:149689"/>
    </ligand>
</feature>
<dbReference type="Proteomes" id="UP001607303">
    <property type="component" value="Unassembled WGS sequence"/>
</dbReference>
<evidence type="ECO:0000313" key="11">
    <source>
        <dbReference type="Proteomes" id="UP001607303"/>
    </source>
</evidence>
<dbReference type="PANTHER" id="PTHR11530:SF11">
    <property type="entry name" value="D-ASPARTATE OXIDASE"/>
    <property type="match status" value="1"/>
</dbReference>
<sequence>MESNRGKEEKQGSPTMSSTVAGQDQSFSNTNLTTTKKPLQDYGASNVLVLGMEVNGVKYQGILLPQKEKVMKMRVAIVGAGVIGLTSALALKETFPKYQVTIFSTVFTPNTTGDGSAGLWGPFLLGDTPKEDIFKWAGKTHRLFEKFWRTGLAKETGLCLVPITRVTSENDTNETPWFKLVYGIHSLTTDELKKLNEEHKSNYVNGWHFVTYTCEPTRFLPWLTNKFLALGGELKRRTIRDLGELIDDGYEIVINCSGLGARELVNDDTVTAVRGQVSRVKAPWVMHSFLVDDNDCYYVIPNTNTVVLGGTHQEGDYDLKVREKDTKFIYEGCHRILPSLKKAEILRSWVGLRPGRPKVRLEAEILESKTNGKKYHVIHNYGHGGAGLTLSWGCALDVVEIVQSIDRNGIQHSKL</sequence>
<keyword evidence="6" id="KW-0560">Oxidoreductase</keyword>
<evidence type="ECO:0000256" key="8">
    <source>
        <dbReference type="SAM" id="MobiDB-lite"/>
    </source>
</evidence>
<feature type="binding site" evidence="7">
    <location>
        <begin position="384"/>
        <end position="389"/>
    </location>
    <ligand>
        <name>FAD</name>
        <dbReference type="ChEBI" id="CHEBI:57692"/>
    </ligand>
</feature>
<evidence type="ECO:0000256" key="2">
    <source>
        <dbReference type="ARBA" id="ARBA00004253"/>
    </source>
</evidence>
<organism evidence="10 11">
    <name type="scientific">Vespula maculifrons</name>
    <name type="common">Eastern yellow jacket</name>
    <name type="synonym">Wasp</name>
    <dbReference type="NCBI Taxonomy" id="7453"/>
    <lineage>
        <taxon>Eukaryota</taxon>
        <taxon>Metazoa</taxon>
        <taxon>Ecdysozoa</taxon>
        <taxon>Arthropoda</taxon>
        <taxon>Hexapoda</taxon>
        <taxon>Insecta</taxon>
        <taxon>Pterygota</taxon>
        <taxon>Neoptera</taxon>
        <taxon>Endopterygota</taxon>
        <taxon>Hymenoptera</taxon>
        <taxon>Apocrita</taxon>
        <taxon>Aculeata</taxon>
        <taxon>Vespoidea</taxon>
        <taxon>Vespidae</taxon>
        <taxon>Vespinae</taxon>
        <taxon>Vespula</taxon>
    </lineage>
</organism>
<accession>A0ABD2CSI7</accession>
<dbReference type="Gene3D" id="3.40.50.720">
    <property type="entry name" value="NAD(P)-binding Rossmann-like Domain"/>
    <property type="match status" value="1"/>
</dbReference>
<comment type="similarity">
    <text evidence="3">Belongs to the DAMOX/DASOX family.</text>
</comment>
<dbReference type="InterPro" id="IPR023209">
    <property type="entry name" value="DAO"/>
</dbReference>
<dbReference type="PROSITE" id="PS00677">
    <property type="entry name" value="DAO"/>
    <property type="match status" value="1"/>
</dbReference>
<evidence type="ECO:0000256" key="4">
    <source>
        <dbReference type="ARBA" id="ARBA00022630"/>
    </source>
</evidence>
<evidence type="ECO:0000256" key="3">
    <source>
        <dbReference type="ARBA" id="ARBA00006730"/>
    </source>
</evidence>
<gene>
    <name evidence="10" type="ORF">V1477_003637</name>
</gene>
<feature type="domain" description="FAD dependent oxidoreductase" evidence="9">
    <location>
        <begin position="74"/>
        <end position="400"/>
    </location>
</feature>
<dbReference type="InterPro" id="IPR006076">
    <property type="entry name" value="FAD-dep_OxRdtase"/>
</dbReference>
<dbReference type="PIRSF" id="PIRSF000189">
    <property type="entry name" value="D-aa_oxidase"/>
    <property type="match status" value="1"/>
</dbReference>
<feature type="region of interest" description="Disordered" evidence="8">
    <location>
        <begin position="1"/>
        <end position="35"/>
    </location>
</feature>
<feature type="binding site" evidence="7">
    <location>
        <position position="298"/>
    </location>
    <ligand>
        <name>D-dopa</name>
        <dbReference type="ChEBI" id="CHEBI:149689"/>
    </ligand>
</feature>
<feature type="compositionally biased region" description="Basic and acidic residues" evidence="8">
    <location>
        <begin position="1"/>
        <end position="11"/>
    </location>
</feature>
<evidence type="ECO:0000256" key="7">
    <source>
        <dbReference type="PIRSR" id="PIRSR000189-1"/>
    </source>
</evidence>
<dbReference type="Pfam" id="PF01266">
    <property type="entry name" value="DAO"/>
    <property type="match status" value="1"/>
</dbReference>
<keyword evidence="4" id="KW-0285">Flavoprotein</keyword>
<evidence type="ECO:0000259" key="9">
    <source>
        <dbReference type="Pfam" id="PF01266"/>
    </source>
</evidence>
<dbReference type="AlphaFoldDB" id="A0ABD2CSI7"/>
<dbReference type="SUPFAM" id="SSF51971">
    <property type="entry name" value="Nucleotide-binding domain"/>
    <property type="match status" value="1"/>
</dbReference>
<evidence type="ECO:0000256" key="5">
    <source>
        <dbReference type="ARBA" id="ARBA00022827"/>
    </source>
</evidence>
<proteinExistence type="inferred from homology"/>
<dbReference type="GO" id="GO:0003884">
    <property type="term" value="F:D-amino-acid oxidase activity"/>
    <property type="evidence" value="ECO:0007669"/>
    <property type="project" value="UniProtKB-ARBA"/>
</dbReference>
<comment type="caution">
    <text evidence="10">The sequence shown here is derived from an EMBL/GenBank/DDBJ whole genome shotgun (WGS) entry which is preliminary data.</text>
</comment>
<feature type="compositionally biased region" description="Polar residues" evidence="8">
    <location>
        <begin position="12"/>
        <end position="35"/>
    </location>
</feature>
<dbReference type="InterPro" id="IPR006181">
    <property type="entry name" value="D-amino_acid_oxidase_CS"/>
</dbReference>
<feature type="binding site" evidence="7">
    <location>
        <begin position="117"/>
        <end position="119"/>
    </location>
    <ligand>
        <name>FAD</name>
        <dbReference type="ChEBI" id="CHEBI:57692"/>
    </ligand>
</feature>
<keyword evidence="5 7" id="KW-0274">FAD</keyword>
<dbReference type="SUPFAM" id="SSF54373">
    <property type="entry name" value="FAD-linked reductases, C-terminal domain"/>
    <property type="match status" value="1"/>
</dbReference>
<evidence type="ECO:0000256" key="6">
    <source>
        <dbReference type="ARBA" id="ARBA00023002"/>
    </source>
</evidence>
<comment type="subcellular location">
    <subcellularLocation>
        <location evidence="2">Peroxisome matrix</location>
    </subcellularLocation>
</comment>
<protein>
    <submittedName>
        <fullName evidence="10">D-aspartate oxidase</fullName>
    </submittedName>
</protein>
<dbReference type="GO" id="GO:0005782">
    <property type="term" value="C:peroxisomal matrix"/>
    <property type="evidence" value="ECO:0007669"/>
    <property type="project" value="UniProtKB-SubCell"/>
</dbReference>
<dbReference type="PANTHER" id="PTHR11530">
    <property type="entry name" value="D-AMINO ACID OXIDASE"/>
    <property type="match status" value="1"/>
</dbReference>
<evidence type="ECO:0000313" key="10">
    <source>
        <dbReference type="EMBL" id="KAL2748088.1"/>
    </source>
</evidence>
<dbReference type="EMBL" id="JAYRBN010000033">
    <property type="protein sequence ID" value="KAL2748088.1"/>
    <property type="molecule type" value="Genomic_DNA"/>
</dbReference>
<comment type="cofactor">
    <cofactor evidence="1 7">
        <name>FAD</name>
        <dbReference type="ChEBI" id="CHEBI:57692"/>
    </cofactor>
</comment>
<reference evidence="10 11" key="1">
    <citation type="journal article" date="2024" name="Ann. Entomol. Soc. Am.">
        <title>Genomic analyses of the southern and eastern yellowjacket wasps (Hymenoptera: Vespidae) reveal evolutionary signatures of social life.</title>
        <authorList>
            <person name="Catto M.A."/>
            <person name="Caine P.B."/>
            <person name="Orr S.E."/>
            <person name="Hunt B.G."/>
            <person name="Goodisman M.A.D."/>
        </authorList>
    </citation>
    <scope>NUCLEOTIDE SEQUENCE [LARGE SCALE GENOMIC DNA]</scope>
    <source>
        <strain evidence="10">232</strain>
        <tissue evidence="10">Head and thorax</tissue>
    </source>
</reference>
<evidence type="ECO:0000256" key="1">
    <source>
        <dbReference type="ARBA" id="ARBA00001974"/>
    </source>
</evidence>
<feature type="binding site" evidence="7">
    <location>
        <position position="385"/>
    </location>
    <ligand>
        <name>D-dopa</name>
        <dbReference type="ChEBI" id="CHEBI:149689"/>
    </ligand>
</feature>
<dbReference type="Gene3D" id="3.30.9.10">
    <property type="entry name" value="D-Amino Acid Oxidase, subunit A, domain 2"/>
    <property type="match status" value="1"/>
</dbReference>
<name>A0ABD2CSI7_VESMC</name>